<gene>
    <name evidence="3" type="ORF">CARUB_v10004790mg</name>
</gene>
<feature type="transmembrane region" description="Helical" evidence="2">
    <location>
        <begin position="149"/>
        <end position="169"/>
    </location>
</feature>
<dbReference type="Proteomes" id="UP000029121">
    <property type="component" value="Unassembled WGS sequence"/>
</dbReference>
<proteinExistence type="predicted"/>
<feature type="transmembrane region" description="Helical" evidence="2">
    <location>
        <begin position="196"/>
        <end position="216"/>
    </location>
</feature>
<feature type="region of interest" description="Disordered" evidence="1">
    <location>
        <begin position="1"/>
        <end position="31"/>
    </location>
</feature>
<feature type="transmembrane region" description="Helical" evidence="2">
    <location>
        <begin position="92"/>
        <end position="112"/>
    </location>
</feature>
<dbReference type="STRING" id="81985.R0GZN4"/>
<name>R0GZN4_9BRAS</name>
<evidence type="ECO:0000256" key="2">
    <source>
        <dbReference type="SAM" id="Phobius"/>
    </source>
</evidence>
<keyword evidence="2" id="KW-0812">Transmembrane</keyword>
<feature type="compositionally biased region" description="Polar residues" evidence="1">
    <location>
        <begin position="20"/>
        <end position="31"/>
    </location>
</feature>
<feature type="transmembrane region" description="Helical" evidence="2">
    <location>
        <begin position="259"/>
        <end position="278"/>
    </location>
</feature>
<dbReference type="InterPro" id="IPR021924">
    <property type="entry name" value="DUF3537"/>
</dbReference>
<keyword evidence="2" id="KW-0472">Membrane</keyword>
<feature type="compositionally biased region" description="Basic and acidic residues" evidence="1">
    <location>
        <begin position="8"/>
        <end position="19"/>
    </location>
</feature>
<keyword evidence="4" id="KW-1185">Reference proteome</keyword>
<dbReference type="eggNOG" id="ENOG502QS17">
    <property type="taxonomic scope" value="Eukaryota"/>
</dbReference>
<accession>R0GZN4</accession>
<reference evidence="4" key="1">
    <citation type="journal article" date="2013" name="Nat. Genet.">
        <title>The Capsella rubella genome and the genomic consequences of rapid mating system evolution.</title>
        <authorList>
            <person name="Slotte T."/>
            <person name="Hazzouri K.M."/>
            <person name="Agren J.A."/>
            <person name="Koenig D."/>
            <person name="Maumus F."/>
            <person name="Guo Y.L."/>
            <person name="Steige K."/>
            <person name="Platts A.E."/>
            <person name="Escobar J.S."/>
            <person name="Newman L.K."/>
            <person name="Wang W."/>
            <person name="Mandakova T."/>
            <person name="Vello E."/>
            <person name="Smith L.M."/>
            <person name="Henz S.R."/>
            <person name="Steffen J."/>
            <person name="Takuno S."/>
            <person name="Brandvain Y."/>
            <person name="Coop G."/>
            <person name="Andolfatto P."/>
            <person name="Hu T.T."/>
            <person name="Blanchette M."/>
            <person name="Clark R.M."/>
            <person name="Quesneville H."/>
            <person name="Nordborg M."/>
            <person name="Gaut B.S."/>
            <person name="Lysak M.A."/>
            <person name="Jenkins J."/>
            <person name="Grimwood J."/>
            <person name="Chapman J."/>
            <person name="Prochnik S."/>
            <person name="Shu S."/>
            <person name="Rokhsar D."/>
            <person name="Schmutz J."/>
            <person name="Weigel D."/>
            <person name="Wright S.I."/>
        </authorList>
    </citation>
    <scope>NUCLEOTIDE SEQUENCE [LARGE SCALE GENOMIC DNA]</scope>
    <source>
        <strain evidence="4">cv. Monte Gargano</strain>
    </source>
</reference>
<organism evidence="3 4">
    <name type="scientific">Capsella rubella</name>
    <dbReference type="NCBI Taxonomy" id="81985"/>
    <lineage>
        <taxon>Eukaryota</taxon>
        <taxon>Viridiplantae</taxon>
        <taxon>Streptophyta</taxon>
        <taxon>Embryophyta</taxon>
        <taxon>Tracheophyta</taxon>
        <taxon>Spermatophyta</taxon>
        <taxon>Magnoliopsida</taxon>
        <taxon>eudicotyledons</taxon>
        <taxon>Gunneridae</taxon>
        <taxon>Pentapetalae</taxon>
        <taxon>rosids</taxon>
        <taxon>malvids</taxon>
        <taxon>Brassicales</taxon>
        <taxon>Brassicaceae</taxon>
        <taxon>Camelineae</taxon>
        <taxon>Capsella</taxon>
    </lineage>
</organism>
<feature type="transmembrane region" description="Helical" evidence="2">
    <location>
        <begin position="56"/>
        <end position="77"/>
    </location>
</feature>
<dbReference type="Pfam" id="PF12056">
    <property type="entry name" value="DUF3537"/>
    <property type="match status" value="1"/>
</dbReference>
<dbReference type="AlphaFoldDB" id="R0GZN4"/>
<dbReference type="PANTHER" id="PTHR31963:SF17">
    <property type="entry name" value="PROTEIN, PUTATIVE (DUF3537)-RELATED"/>
    <property type="match status" value="1"/>
</dbReference>
<protein>
    <submittedName>
        <fullName evidence="3">Uncharacterized protein</fullName>
    </submittedName>
</protein>
<keyword evidence="2" id="KW-1133">Transmembrane helix</keyword>
<dbReference type="PANTHER" id="PTHR31963">
    <property type="entry name" value="RAS GUANINE NUCLEOTIDE EXCHANGE FACTOR K"/>
    <property type="match status" value="1"/>
</dbReference>
<evidence type="ECO:0000313" key="3">
    <source>
        <dbReference type="EMBL" id="EOA16618.1"/>
    </source>
</evidence>
<evidence type="ECO:0000313" key="4">
    <source>
        <dbReference type="Proteomes" id="UP000029121"/>
    </source>
</evidence>
<dbReference type="EMBL" id="KB870811">
    <property type="protein sequence ID" value="EOA16618.1"/>
    <property type="molecule type" value="Genomic_DNA"/>
</dbReference>
<feature type="transmembrane region" description="Helical" evidence="2">
    <location>
        <begin position="290"/>
        <end position="308"/>
    </location>
</feature>
<sequence>MANTSSERGSREHLLRDTTRPSAINNKQSQPEFPSSRFTFMSLVLWFDQSNCGTALLSWSVFFLLVVIVPMISHFLLVCSDCDFHHRRPYDAVVQLSLSIFAGISFFSLSIWSRKFGMRKFLFLDKLWDVSDKVRIEHEAEIQRSLKRLMIFVFPSLTLEAIYRIWWYISGFNQIPYIINPVLSHVVACTLQLSSWLYRNAIFIVVCILYQITCHLQTLRLEDFARCFASEITDVSSALGEHQKIRRNLRIVSHRFRRFILLSLVLVTATQFMALLTTTRASVAVNIYEVGELALCSLSLVTGVFICLRSATKITHKAQSVTSLAAKWNVCATVDSFDHLDGETPTASMVESQISPCGINAVDTSDDEEGEGDDDLDNTKIHPIYANTISYQKRQALVTYLENNKAGITVYGFLVDRSWLHTIFGIELALLLWLLNKTIALNRFGMMFLAKI</sequence>
<evidence type="ECO:0000256" key="1">
    <source>
        <dbReference type="SAM" id="MobiDB-lite"/>
    </source>
</evidence>